<dbReference type="InterPro" id="IPR051044">
    <property type="entry name" value="MAG_DAG_Lipase"/>
</dbReference>
<keyword evidence="3" id="KW-0378">Hydrolase</keyword>
<evidence type="ECO:0000256" key="1">
    <source>
        <dbReference type="SAM" id="MobiDB-lite"/>
    </source>
</evidence>
<feature type="domain" description="Serine aminopeptidase S33" evidence="2">
    <location>
        <begin position="9"/>
        <end position="244"/>
    </location>
</feature>
<protein>
    <submittedName>
        <fullName evidence="3">Alpha/beta hydrolase</fullName>
    </submittedName>
</protein>
<dbReference type="Gene3D" id="3.40.50.1820">
    <property type="entry name" value="alpha/beta hydrolase"/>
    <property type="match status" value="1"/>
</dbReference>
<evidence type="ECO:0000259" key="2">
    <source>
        <dbReference type="Pfam" id="PF12146"/>
    </source>
</evidence>
<dbReference type="AlphaFoldDB" id="A0A969TUF8"/>
<sequence>MWTWETDQNAEGTVVIVHGAGEYHRRYDWLIRRFNDIGFDVIMGDLPGQGTTPGPRGHIDSFREYTDTVAGWLDEAGKRKGPLLLFGHSMGGLIASTVIRKRSGRLPDMLLLSSPCFGLVQRPSVWKKGAAAVLNRTAPKTMFPNGLEPGSGTREEGMRTRDEGDELLVKKVSARWYRELLKAMEEAHRTTNEMPPVPVYTAQGGEDRIVDRMAVKSWFDNLDVAEKHWREWPSLYHEVMNEPEREEVFAHMAGFIKTTLSLSTGAASRSHK</sequence>
<dbReference type="Proteomes" id="UP000752012">
    <property type="component" value="Unassembled WGS sequence"/>
</dbReference>
<evidence type="ECO:0000313" key="4">
    <source>
        <dbReference type="Proteomes" id="UP000752012"/>
    </source>
</evidence>
<dbReference type="InterPro" id="IPR029058">
    <property type="entry name" value="AB_hydrolase_fold"/>
</dbReference>
<dbReference type="SUPFAM" id="SSF53474">
    <property type="entry name" value="alpha/beta-Hydrolases"/>
    <property type="match status" value="1"/>
</dbReference>
<accession>A0A969TUF8</accession>
<comment type="caution">
    <text evidence="3">The sequence shown here is derived from an EMBL/GenBank/DDBJ whole genome shotgun (WGS) entry which is preliminary data.</text>
</comment>
<name>A0A969TUF8_9BACI</name>
<dbReference type="EMBL" id="JAATHJ010000005">
    <property type="protein sequence ID" value="NJP36921.1"/>
    <property type="molecule type" value="Genomic_DNA"/>
</dbReference>
<dbReference type="RefSeq" id="WP_168005216.1">
    <property type="nucleotide sequence ID" value="NZ_JAATHJ010000005.1"/>
</dbReference>
<gene>
    <name evidence="3" type="ORF">HCN83_04900</name>
</gene>
<reference evidence="3 4" key="1">
    <citation type="submission" date="2020-03" db="EMBL/GenBank/DDBJ databases">
        <title>Assessment of the enzymatic potential of alkaline-tolerant lipase obtained from Bacillus luteus H11 (technogenic soil) for the bioremediation of saline soils contaminated with petroleum substances.</title>
        <authorList>
            <person name="Kalwasinska A."/>
        </authorList>
    </citation>
    <scope>NUCLEOTIDE SEQUENCE [LARGE SCALE GENOMIC DNA]</scope>
    <source>
        <strain evidence="3 4">H11</strain>
    </source>
</reference>
<keyword evidence="4" id="KW-1185">Reference proteome</keyword>
<proteinExistence type="predicted"/>
<dbReference type="GO" id="GO:0016787">
    <property type="term" value="F:hydrolase activity"/>
    <property type="evidence" value="ECO:0007669"/>
    <property type="project" value="UniProtKB-KW"/>
</dbReference>
<evidence type="ECO:0000313" key="3">
    <source>
        <dbReference type="EMBL" id="NJP36921.1"/>
    </source>
</evidence>
<dbReference type="Pfam" id="PF12146">
    <property type="entry name" value="Hydrolase_4"/>
    <property type="match status" value="1"/>
</dbReference>
<dbReference type="PANTHER" id="PTHR11614">
    <property type="entry name" value="PHOSPHOLIPASE-RELATED"/>
    <property type="match status" value="1"/>
</dbReference>
<organism evidence="3 4">
    <name type="scientific">Alkalicoccus luteus</name>
    <dbReference type="NCBI Taxonomy" id="1237094"/>
    <lineage>
        <taxon>Bacteria</taxon>
        <taxon>Bacillati</taxon>
        <taxon>Bacillota</taxon>
        <taxon>Bacilli</taxon>
        <taxon>Bacillales</taxon>
        <taxon>Bacillaceae</taxon>
        <taxon>Alkalicoccus</taxon>
    </lineage>
</organism>
<feature type="region of interest" description="Disordered" evidence="1">
    <location>
        <begin position="141"/>
        <end position="161"/>
    </location>
</feature>
<dbReference type="InterPro" id="IPR022742">
    <property type="entry name" value="Hydrolase_4"/>
</dbReference>